<evidence type="ECO:0000313" key="3">
    <source>
        <dbReference type="RefSeq" id="XP_028152749.1"/>
    </source>
</evidence>
<protein>
    <submittedName>
        <fullName evidence="3">Uncharacterized protein LOC114346162</fullName>
    </submittedName>
</protein>
<gene>
    <name evidence="3" type="primary">LOC114346162</name>
</gene>
<feature type="domain" description="Peptidase A2B Ty3 transposon peptidase" evidence="2">
    <location>
        <begin position="6"/>
        <end position="100"/>
    </location>
</feature>
<proteinExistence type="predicted"/>
<evidence type="ECO:0000256" key="1">
    <source>
        <dbReference type="SAM" id="MobiDB-lite"/>
    </source>
</evidence>
<reference evidence="3" key="1">
    <citation type="submission" date="2025-08" db="UniProtKB">
        <authorList>
            <consortium name="RefSeq"/>
        </authorList>
    </citation>
    <scope>IDENTIFICATION</scope>
    <source>
        <tissue evidence="3">Whole insect</tissue>
    </source>
</reference>
<accession>A0A6P7GTB7</accession>
<evidence type="ECO:0000259" key="2">
    <source>
        <dbReference type="Pfam" id="PF12384"/>
    </source>
</evidence>
<feature type="region of interest" description="Disordered" evidence="1">
    <location>
        <begin position="120"/>
        <end position="146"/>
    </location>
</feature>
<dbReference type="CDD" id="cd00303">
    <property type="entry name" value="retropepsin_like"/>
    <property type="match status" value="1"/>
</dbReference>
<organism evidence="3">
    <name type="scientific">Diabrotica virgifera virgifera</name>
    <name type="common">western corn rootworm</name>
    <dbReference type="NCBI Taxonomy" id="50390"/>
    <lineage>
        <taxon>Eukaryota</taxon>
        <taxon>Metazoa</taxon>
        <taxon>Ecdysozoa</taxon>
        <taxon>Arthropoda</taxon>
        <taxon>Hexapoda</taxon>
        <taxon>Insecta</taxon>
        <taxon>Pterygota</taxon>
        <taxon>Neoptera</taxon>
        <taxon>Endopterygota</taxon>
        <taxon>Coleoptera</taxon>
        <taxon>Polyphaga</taxon>
        <taxon>Cucujiformia</taxon>
        <taxon>Chrysomeloidea</taxon>
        <taxon>Chrysomelidae</taxon>
        <taxon>Galerucinae</taxon>
        <taxon>Diabroticina</taxon>
        <taxon>Diabroticites</taxon>
        <taxon>Diabrotica</taxon>
    </lineage>
</organism>
<dbReference type="Gene3D" id="2.40.70.10">
    <property type="entry name" value="Acid Proteases"/>
    <property type="match status" value="1"/>
</dbReference>
<dbReference type="InParanoid" id="A0A6P7GTB7"/>
<dbReference type="Pfam" id="PF12384">
    <property type="entry name" value="Peptidase_A2B"/>
    <property type="match status" value="1"/>
</dbReference>
<dbReference type="RefSeq" id="XP_028152749.1">
    <property type="nucleotide sequence ID" value="XM_028296948.1"/>
</dbReference>
<dbReference type="InterPro" id="IPR024650">
    <property type="entry name" value="Peptidase_A2B"/>
</dbReference>
<sequence>MVQGYIKNKKVDILLDTGSEVSLVNKQLIKDLGLDSQRYNISRIRLVSANLKKISTTNEAIVLTLRFKNKEYLINCFIIEDMKYDIVIGVDELDKYGTKINFANKYIKFGEDIMEEGLKEKEDEQEVSTAPNKVRTSITDKKDENKEVQEDEEKKLKYWRRKKL</sequence>
<feature type="compositionally biased region" description="Polar residues" evidence="1">
    <location>
        <begin position="127"/>
        <end position="137"/>
    </location>
</feature>
<dbReference type="InterPro" id="IPR021109">
    <property type="entry name" value="Peptidase_aspartic_dom_sf"/>
</dbReference>
<dbReference type="AlphaFoldDB" id="A0A6P7GTB7"/>
<name>A0A6P7GTB7_DIAVI</name>
<dbReference type="SUPFAM" id="SSF50630">
    <property type="entry name" value="Acid proteases"/>
    <property type="match status" value="1"/>
</dbReference>